<dbReference type="AlphaFoldDB" id="A0A645CFN7"/>
<reference evidence="1" key="1">
    <citation type="submission" date="2019-08" db="EMBL/GenBank/DDBJ databases">
        <authorList>
            <person name="Kucharzyk K."/>
            <person name="Murdoch R.W."/>
            <person name="Higgins S."/>
            <person name="Loffler F."/>
        </authorList>
    </citation>
    <scope>NUCLEOTIDE SEQUENCE</scope>
</reference>
<dbReference type="EMBL" id="VSSQ01026877">
    <property type="protein sequence ID" value="MPM75806.1"/>
    <property type="molecule type" value="Genomic_DNA"/>
</dbReference>
<sequence length="259" mass="28462">MHPSLDDVGLTFIGHEPLGYGLGCRTVLVGAPLVVDRHDRRGNNDGTIGGVDYLNLGFVHLSLLQDRFLKDHDDLAFAGLKFGQSHRTAFNFHLLIAQGCEVLISIFVLQRTDGVQSCSAGQGVGHTYHAFDALVIGKVVERVWNVGLGKLSGVVGQNHVADANRVPISFLVVVKSQVGSIVDHDRLEDSHLLEFQSIGRIGDHEHVTTELACCELCRNLGLQRTGSTIEKFNVDSWEHLFQGLIDCFDDIVIHRSINH</sequence>
<organism evidence="1">
    <name type="scientific">bioreactor metagenome</name>
    <dbReference type="NCBI Taxonomy" id="1076179"/>
    <lineage>
        <taxon>unclassified sequences</taxon>
        <taxon>metagenomes</taxon>
        <taxon>ecological metagenomes</taxon>
    </lineage>
</organism>
<protein>
    <submittedName>
        <fullName evidence="1">Uncharacterized protein</fullName>
    </submittedName>
</protein>
<comment type="caution">
    <text evidence="1">The sequence shown here is derived from an EMBL/GenBank/DDBJ whole genome shotgun (WGS) entry which is preliminary data.</text>
</comment>
<evidence type="ECO:0000313" key="1">
    <source>
        <dbReference type="EMBL" id="MPM75806.1"/>
    </source>
</evidence>
<proteinExistence type="predicted"/>
<name>A0A645CFN7_9ZZZZ</name>
<accession>A0A645CFN7</accession>
<gene>
    <name evidence="1" type="ORF">SDC9_122800</name>
</gene>